<dbReference type="AlphaFoldDB" id="A0A2R6WVI5"/>
<feature type="region of interest" description="Disordered" evidence="1">
    <location>
        <begin position="99"/>
        <end position="121"/>
    </location>
</feature>
<reference evidence="3" key="1">
    <citation type="journal article" date="2017" name="Cell">
        <title>Insights into land plant evolution garnered from the Marchantia polymorpha genome.</title>
        <authorList>
            <person name="Bowman J.L."/>
            <person name="Kohchi T."/>
            <person name="Yamato K.T."/>
            <person name="Jenkins J."/>
            <person name="Shu S."/>
            <person name="Ishizaki K."/>
            <person name="Yamaoka S."/>
            <person name="Nishihama R."/>
            <person name="Nakamura Y."/>
            <person name="Berger F."/>
            <person name="Adam C."/>
            <person name="Aki S.S."/>
            <person name="Althoff F."/>
            <person name="Araki T."/>
            <person name="Arteaga-Vazquez M.A."/>
            <person name="Balasubrmanian S."/>
            <person name="Barry K."/>
            <person name="Bauer D."/>
            <person name="Boehm C.R."/>
            <person name="Briginshaw L."/>
            <person name="Caballero-Perez J."/>
            <person name="Catarino B."/>
            <person name="Chen F."/>
            <person name="Chiyoda S."/>
            <person name="Chovatia M."/>
            <person name="Davies K.M."/>
            <person name="Delmans M."/>
            <person name="Demura T."/>
            <person name="Dierschke T."/>
            <person name="Dolan L."/>
            <person name="Dorantes-Acosta A.E."/>
            <person name="Eklund D.M."/>
            <person name="Florent S.N."/>
            <person name="Flores-Sandoval E."/>
            <person name="Fujiyama A."/>
            <person name="Fukuzawa H."/>
            <person name="Galik B."/>
            <person name="Grimanelli D."/>
            <person name="Grimwood J."/>
            <person name="Grossniklaus U."/>
            <person name="Hamada T."/>
            <person name="Haseloff J."/>
            <person name="Hetherington A.J."/>
            <person name="Higo A."/>
            <person name="Hirakawa Y."/>
            <person name="Hundley H.N."/>
            <person name="Ikeda Y."/>
            <person name="Inoue K."/>
            <person name="Inoue S.I."/>
            <person name="Ishida S."/>
            <person name="Jia Q."/>
            <person name="Kakita M."/>
            <person name="Kanazawa T."/>
            <person name="Kawai Y."/>
            <person name="Kawashima T."/>
            <person name="Kennedy M."/>
            <person name="Kinose K."/>
            <person name="Kinoshita T."/>
            <person name="Kohara Y."/>
            <person name="Koide E."/>
            <person name="Komatsu K."/>
            <person name="Kopischke S."/>
            <person name="Kubo M."/>
            <person name="Kyozuka J."/>
            <person name="Lagercrantz U."/>
            <person name="Lin S.S."/>
            <person name="Lindquist E."/>
            <person name="Lipzen A.M."/>
            <person name="Lu C.W."/>
            <person name="De Luna E."/>
            <person name="Martienssen R.A."/>
            <person name="Minamino N."/>
            <person name="Mizutani M."/>
            <person name="Mizutani M."/>
            <person name="Mochizuki N."/>
            <person name="Monte I."/>
            <person name="Mosher R."/>
            <person name="Nagasaki H."/>
            <person name="Nakagami H."/>
            <person name="Naramoto S."/>
            <person name="Nishitani K."/>
            <person name="Ohtani M."/>
            <person name="Okamoto T."/>
            <person name="Okumura M."/>
            <person name="Phillips J."/>
            <person name="Pollak B."/>
            <person name="Reinders A."/>
            <person name="Rovekamp M."/>
            <person name="Sano R."/>
            <person name="Sawa S."/>
            <person name="Schmid M.W."/>
            <person name="Shirakawa M."/>
            <person name="Solano R."/>
            <person name="Spunde A."/>
            <person name="Suetsugu N."/>
            <person name="Sugano S."/>
            <person name="Sugiyama A."/>
            <person name="Sun R."/>
            <person name="Suzuki Y."/>
            <person name="Takenaka M."/>
            <person name="Takezawa D."/>
            <person name="Tomogane H."/>
            <person name="Tsuzuki M."/>
            <person name="Ueda T."/>
            <person name="Umeda M."/>
            <person name="Ward J.M."/>
            <person name="Watanabe Y."/>
            <person name="Yazaki K."/>
            <person name="Yokoyama R."/>
            <person name="Yoshitake Y."/>
            <person name="Yotsui I."/>
            <person name="Zachgo S."/>
            <person name="Schmutz J."/>
        </authorList>
    </citation>
    <scope>NUCLEOTIDE SEQUENCE [LARGE SCALE GENOMIC DNA]</scope>
    <source>
        <strain evidence="3">Tak-1</strain>
    </source>
</reference>
<evidence type="ECO:0000313" key="2">
    <source>
        <dbReference type="EMBL" id="PTQ37867.1"/>
    </source>
</evidence>
<keyword evidence="3" id="KW-1185">Reference proteome</keyword>
<dbReference type="EMBL" id="KZ772727">
    <property type="protein sequence ID" value="PTQ37867.1"/>
    <property type="molecule type" value="Genomic_DNA"/>
</dbReference>
<protein>
    <submittedName>
        <fullName evidence="2">Uncharacterized protein</fullName>
    </submittedName>
</protein>
<sequence>MLPSQRSIQSRVFFKIFHQDRHGRTQHNRIYSKIHNMQGLRTSPHEQAKHQTTLSSLYSNNCSRGEHNAMGRAAASARGLRVFGAGPCARAPTVAASASVLHGRNRRPPRGPGTGDGPALAPRSPHFESGCCCWCQDAECADLK</sequence>
<name>A0A2R6WVI5_MARPO</name>
<dbReference type="Proteomes" id="UP000244005">
    <property type="component" value="Unassembled WGS sequence"/>
</dbReference>
<evidence type="ECO:0000256" key="1">
    <source>
        <dbReference type="SAM" id="MobiDB-lite"/>
    </source>
</evidence>
<proteinExistence type="predicted"/>
<gene>
    <name evidence="2" type="ORF">MARPO_0055s0116</name>
</gene>
<organism evidence="2 3">
    <name type="scientific">Marchantia polymorpha</name>
    <name type="common">Common liverwort</name>
    <name type="synonym">Marchantia aquatica</name>
    <dbReference type="NCBI Taxonomy" id="3197"/>
    <lineage>
        <taxon>Eukaryota</taxon>
        <taxon>Viridiplantae</taxon>
        <taxon>Streptophyta</taxon>
        <taxon>Embryophyta</taxon>
        <taxon>Marchantiophyta</taxon>
        <taxon>Marchantiopsida</taxon>
        <taxon>Marchantiidae</taxon>
        <taxon>Marchantiales</taxon>
        <taxon>Marchantiaceae</taxon>
        <taxon>Marchantia</taxon>
    </lineage>
</organism>
<evidence type="ECO:0000313" key="3">
    <source>
        <dbReference type="Proteomes" id="UP000244005"/>
    </source>
</evidence>
<accession>A0A2R6WVI5</accession>